<reference evidence="1" key="1">
    <citation type="submission" date="2020-08" db="EMBL/GenBank/DDBJ databases">
        <title>Multicomponent nature underlies the extraordinary mechanical properties of spider dragline silk.</title>
        <authorList>
            <person name="Kono N."/>
            <person name="Nakamura H."/>
            <person name="Mori M."/>
            <person name="Yoshida Y."/>
            <person name="Ohtoshi R."/>
            <person name="Malay A.D."/>
            <person name="Moran D.A.P."/>
            <person name="Tomita M."/>
            <person name="Numata K."/>
            <person name="Arakawa K."/>
        </authorList>
    </citation>
    <scope>NUCLEOTIDE SEQUENCE</scope>
</reference>
<organism evidence="1 2">
    <name type="scientific">Trichonephila clavipes</name>
    <name type="common">Golden silk orbweaver</name>
    <name type="synonym">Nephila clavipes</name>
    <dbReference type="NCBI Taxonomy" id="2585209"/>
    <lineage>
        <taxon>Eukaryota</taxon>
        <taxon>Metazoa</taxon>
        <taxon>Ecdysozoa</taxon>
        <taxon>Arthropoda</taxon>
        <taxon>Chelicerata</taxon>
        <taxon>Arachnida</taxon>
        <taxon>Araneae</taxon>
        <taxon>Araneomorphae</taxon>
        <taxon>Entelegynae</taxon>
        <taxon>Araneoidea</taxon>
        <taxon>Nephilidae</taxon>
        <taxon>Trichonephila</taxon>
    </lineage>
</organism>
<comment type="caution">
    <text evidence="1">The sequence shown here is derived from an EMBL/GenBank/DDBJ whole genome shotgun (WGS) entry which is preliminary data.</text>
</comment>
<dbReference type="AlphaFoldDB" id="A0A8X6SD77"/>
<name>A0A8X6SD77_TRICX</name>
<sequence>MSSFLVLREGDNRNRWRDGQVCPDVGQGIMAPWSRRPGCVLACYAKIRRGRPRYFCDLPIRRDEGRVVNTPLVFKRVLFQETRRKKEKRGEREEKPGLGWRKWKSSALHGEGMRGEPWLERREASAREKGLVRDWSGKTMNAVGVEK</sequence>
<dbReference type="Proteomes" id="UP000887159">
    <property type="component" value="Unassembled WGS sequence"/>
</dbReference>
<protein>
    <submittedName>
        <fullName evidence="1">Uncharacterized protein</fullName>
    </submittedName>
</protein>
<proteinExistence type="predicted"/>
<dbReference type="EMBL" id="BMAU01021287">
    <property type="protein sequence ID" value="GFY09220.1"/>
    <property type="molecule type" value="Genomic_DNA"/>
</dbReference>
<gene>
    <name evidence="1" type="ORF">TNCV_2991381</name>
</gene>
<accession>A0A8X6SD77</accession>
<keyword evidence="2" id="KW-1185">Reference proteome</keyword>
<evidence type="ECO:0000313" key="2">
    <source>
        <dbReference type="Proteomes" id="UP000887159"/>
    </source>
</evidence>
<evidence type="ECO:0000313" key="1">
    <source>
        <dbReference type="EMBL" id="GFY09220.1"/>
    </source>
</evidence>